<feature type="chain" id="PRO_5035776516" description="Secreted protein" evidence="1">
    <location>
        <begin position="21"/>
        <end position="99"/>
    </location>
</feature>
<evidence type="ECO:0008006" key="4">
    <source>
        <dbReference type="Google" id="ProtNLM"/>
    </source>
</evidence>
<proteinExistence type="predicted"/>
<gene>
    <name evidence="2" type="ORF">CSKR_200327</name>
</gene>
<reference evidence="2 3" key="2">
    <citation type="journal article" date="2021" name="Genomics">
        <title>High-quality reference genome for Clonorchis sinensis.</title>
        <authorList>
            <person name="Young N.D."/>
            <person name="Stroehlein A.J."/>
            <person name="Kinkar L."/>
            <person name="Wang T."/>
            <person name="Sohn W.M."/>
            <person name="Chang B.C.H."/>
            <person name="Kaur P."/>
            <person name="Weisz D."/>
            <person name="Dudchenko O."/>
            <person name="Aiden E.L."/>
            <person name="Korhonen P.K."/>
            <person name="Gasser R.B."/>
        </authorList>
    </citation>
    <scope>NUCLEOTIDE SEQUENCE [LARGE SCALE GENOMIC DNA]</scope>
    <source>
        <strain evidence="2">Cs-k2</strain>
    </source>
</reference>
<keyword evidence="1" id="KW-0732">Signal</keyword>
<name>A0A8T1MDI7_CLOSI</name>
<reference evidence="2 3" key="1">
    <citation type="journal article" date="2018" name="Biotechnol. Adv.">
        <title>Improved genomic resources and new bioinformatic workflow for the carcinogenic parasite Clonorchis sinensis: Biotechnological implications.</title>
        <authorList>
            <person name="Wang D."/>
            <person name="Korhonen P.K."/>
            <person name="Gasser R.B."/>
            <person name="Young N.D."/>
        </authorList>
    </citation>
    <scope>NUCLEOTIDE SEQUENCE [LARGE SCALE GENOMIC DNA]</scope>
    <source>
        <strain evidence="2">Cs-k2</strain>
    </source>
</reference>
<keyword evidence="3" id="KW-1185">Reference proteome</keyword>
<organism evidence="2 3">
    <name type="scientific">Clonorchis sinensis</name>
    <name type="common">Chinese liver fluke</name>
    <dbReference type="NCBI Taxonomy" id="79923"/>
    <lineage>
        <taxon>Eukaryota</taxon>
        <taxon>Metazoa</taxon>
        <taxon>Spiralia</taxon>
        <taxon>Lophotrochozoa</taxon>
        <taxon>Platyhelminthes</taxon>
        <taxon>Trematoda</taxon>
        <taxon>Digenea</taxon>
        <taxon>Opisthorchiida</taxon>
        <taxon>Opisthorchiata</taxon>
        <taxon>Opisthorchiidae</taxon>
        <taxon>Clonorchis</taxon>
    </lineage>
</organism>
<evidence type="ECO:0000256" key="1">
    <source>
        <dbReference type="SAM" id="SignalP"/>
    </source>
</evidence>
<accession>A0A8T1MDI7</accession>
<dbReference type="AlphaFoldDB" id="A0A8T1MDI7"/>
<evidence type="ECO:0000313" key="3">
    <source>
        <dbReference type="Proteomes" id="UP000286415"/>
    </source>
</evidence>
<dbReference type="EMBL" id="NIRI02000042">
    <property type="protein sequence ID" value="KAG5446895.1"/>
    <property type="molecule type" value="Genomic_DNA"/>
</dbReference>
<dbReference type="Proteomes" id="UP000286415">
    <property type="component" value="Unassembled WGS sequence"/>
</dbReference>
<sequence>MSRLRFFIFQAIVLCFFVVADINGNPKNAGWIQVQFPLTRKISIALVYASETSRCIARTGLCNIIRNGKKFAAHSTFQQLFEQTVEKKIRLDNVGHYCC</sequence>
<protein>
    <recommendedName>
        <fullName evidence="4">Secreted protein</fullName>
    </recommendedName>
</protein>
<feature type="signal peptide" evidence="1">
    <location>
        <begin position="1"/>
        <end position="20"/>
    </location>
</feature>
<evidence type="ECO:0000313" key="2">
    <source>
        <dbReference type="EMBL" id="KAG5446895.1"/>
    </source>
</evidence>
<comment type="caution">
    <text evidence="2">The sequence shown here is derived from an EMBL/GenBank/DDBJ whole genome shotgun (WGS) entry which is preliminary data.</text>
</comment>